<sequence>GLVPHEEVRHIDPSTTRSTATCSAWHHVDCRITQGLPRQKNAQQGKGVASSSHGSKRSGRASEEQDEDVSLPQQPLRCFRHTYATRRNGQSREMHDASSGLAHGESWCTGVCLVARIPIVVLLGTEAAKPN</sequence>
<evidence type="ECO:0000256" key="1">
    <source>
        <dbReference type="SAM" id="MobiDB-lite"/>
    </source>
</evidence>
<feature type="region of interest" description="Disordered" evidence="1">
    <location>
        <begin position="35"/>
        <end position="74"/>
    </location>
</feature>
<dbReference type="EMBL" id="JACEIK010001092">
    <property type="protein sequence ID" value="MCD7465888.1"/>
    <property type="molecule type" value="Genomic_DNA"/>
</dbReference>
<evidence type="ECO:0000313" key="2">
    <source>
        <dbReference type="EMBL" id="MCD7465888.1"/>
    </source>
</evidence>
<feature type="non-terminal residue" evidence="2">
    <location>
        <position position="1"/>
    </location>
</feature>
<reference evidence="2 3" key="1">
    <citation type="journal article" date="2021" name="BMC Genomics">
        <title>Datura genome reveals duplications of psychoactive alkaloid biosynthetic genes and high mutation rate following tissue culture.</title>
        <authorList>
            <person name="Rajewski A."/>
            <person name="Carter-House D."/>
            <person name="Stajich J."/>
            <person name="Litt A."/>
        </authorList>
    </citation>
    <scope>NUCLEOTIDE SEQUENCE [LARGE SCALE GENOMIC DNA]</scope>
    <source>
        <strain evidence="2">AR-01</strain>
    </source>
</reference>
<proteinExistence type="predicted"/>
<dbReference type="Proteomes" id="UP000823775">
    <property type="component" value="Unassembled WGS sequence"/>
</dbReference>
<feature type="compositionally biased region" description="Polar residues" evidence="1">
    <location>
        <begin position="40"/>
        <end position="53"/>
    </location>
</feature>
<organism evidence="2 3">
    <name type="scientific">Datura stramonium</name>
    <name type="common">Jimsonweed</name>
    <name type="synonym">Common thornapple</name>
    <dbReference type="NCBI Taxonomy" id="4076"/>
    <lineage>
        <taxon>Eukaryota</taxon>
        <taxon>Viridiplantae</taxon>
        <taxon>Streptophyta</taxon>
        <taxon>Embryophyta</taxon>
        <taxon>Tracheophyta</taxon>
        <taxon>Spermatophyta</taxon>
        <taxon>Magnoliopsida</taxon>
        <taxon>eudicotyledons</taxon>
        <taxon>Gunneridae</taxon>
        <taxon>Pentapetalae</taxon>
        <taxon>asterids</taxon>
        <taxon>lamiids</taxon>
        <taxon>Solanales</taxon>
        <taxon>Solanaceae</taxon>
        <taxon>Solanoideae</taxon>
        <taxon>Datureae</taxon>
        <taxon>Datura</taxon>
    </lineage>
</organism>
<evidence type="ECO:0000313" key="3">
    <source>
        <dbReference type="Proteomes" id="UP000823775"/>
    </source>
</evidence>
<comment type="caution">
    <text evidence="2">The sequence shown here is derived from an EMBL/GenBank/DDBJ whole genome shotgun (WGS) entry which is preliminary data.</text>
</comment>
<accession>A0ABS8T4L0</accession>
<protein>
    <submittedName>
        <fullName evidence="2">Uncharacterized protein</fullName>
    </submittedName>
</protein>
<keyword evidence="3" id="KW-1185">Reference proteome</keyword>
<name>A0ABS8T4L0_DATST</name>
<gene>
    <name evidence="2" type="ORF">HAX54_002084</name>
</gene>